<gene>
    <name evidence="1" type="ORF">F7D73_09975</name>
</gene>
<reference evidence="1 2" key="1">
    <citation type="submission" date="2019-09" db="EMBL/GenBank/DDBJ databases">
        <title>Distinct polysaccharide growth profiles of human intestinal Prevotella copri isolates.</title>
        <authorList>
            <person name="Fehlner-Peach H."/>
            <person name="Magnabosco C."/>
            <person name="Raghavan V."/>
            <person name="Scher J.U."/>
            <person name="Tett A."/>
            <person name="Cox L.M."/>
            <person name="Gottsegen C."/>
            <person name="Watters A."/>
            <person name="Wiltshire- Gordon J.D."/>
            <person name="Segata N."/>
            <person name="Bonneau R."/>
            <person name="Littman D.R."/>
        </authorList>
    </citation>
    <scope>NUCLEOTIDE SEQUENCE [LARGE SCALE GENOMIC DNA]</scope>
    <source>
        <strain evidence="2">iA622</strain>
    </source>
</reference>
<sequence length="385" mass="43095">MEAPLFDIDIPGMQATVNKFQPGTGLAWATLFPLKYTRKFDIKGLEGDEGIPVAADRVAFNTKASKKTRQKVGTWSGKLSKYSVSRDKDEIEINEYLDAQTLANSATENQQEKQELVNMVYDDVSFVRKAMDYKVELDCMRIASSGVQTFPEKIEGDMASQDIIDFNVPKGNFIGVKISEVKAGAVVKKKGYEWSDEENADGLLDLANAQDMIAKQGLTKPRYAFMEKAKFQQLVAQKKTAKRLYPQVNDLSMITADMITLEKINAYNASPTRGYPQIIVLDTYVSLEHKDGNKETIKPWNVNVVTLSPTIQLGWTYYKNVPMVQNTAALQVYGGFYKVTRYSEVNPQTETTMAEAYVQPGLINRKSLVFFNTANQTWANGEASA</sequence>
<dbReference type="Proteomes" id="UP000480425">
    <property type="component" value="Unassembled WGS sequence"/>
</dbReference>
<name>A0A6G1U377_9BACT</name>
<proteinExistence type="predicted"/>
<evidence type="ECO:0008006" key="3">
    <source>
        <dbReference type="Google" id="ProtNLM"/>
    </source>
</evidence>
<dbReference type="OrthoDB" id="1039626at2"/>
<comment type="caution">
    <text evidence="1">The sequence shown here is derived from an EMBL/GenBank/DDBJ whole genome shotgun (WGS) entry which is preliminary data.</text>
</comment>
<evidence type="ECO:0000313" key="1">
    <source>
        <dbReference type="EMBL" id="MQN81268.1"/>
    </source>
</evidence>
<dbReference type="RefSeq" id="WP_153124353.1">
    <property type="nucleotide sequence ID" value="NZ_VZCB01000079.1"/>
</dbReference>
<accession>A0A6G1U377</accession>
<protein>
    <recommendedName>
        <fullName evidence="3">Phage capsid protein</fullName>
    </recommendedName>
</protein>
<evidence type="ECO:0000313" key="2">
    <source>
        <dbReference type="Proteomes" id="UP000480425"/>
    </source>
</evidence>
<dbReference type="AlphaFoldDB" id="A0A6G1U377"/>
<dbReference type="EMBL" id="VZCB01000079">
    <property type="protein sequence ID" value="MQN81268.1"/>
    <property type="molecule type" value="Genomic_DNA"/>
</dbReference>
<organism evidence="1 2">
    <name type="scientific">Segatella copri</name>
    <dbReference type="NCBI Taxonomy" id="165179"/>
    <lineage>
        <taxon>Bacteria</taxon>
        <taxon>Pseudomonadati</taxon>
        <taxon>Bacteroidota</taxon>
        <taxon>Bacteroidia</taxon>
        <taxon>Bacteroidales</taxon>
        <taxon>Prevotellaceae</taxon>
        <taxon>Segatella</taxon>
    </lineage>
</organism>